<dbReference type="Gene3D" id="3.40.50.1820">
    <property type="entry name" value="alpha/beta hydrolase"/>
    <property type="match status" value="1"/>
</dbReference>
<organism evidence="1 2">
    <name type="scientific">Candidatus Roizmanbacteria bacterium CG_4_10_14_0_8_um_filter_35_28</name>
    <dbReference type="NCBI Taxonomy" id="1974827"/>
    <lineage>
        <taxon>Bacteria</taxon>
        <taxon>Candidatus Roizmaniibacteriota</taxon>
    </lineage>
</organism>
<dbReference type="SUPFAM" id="SSF53474">
    <property type="entry name" value="alpha/beta-Hydrolases"/>
    <property type="match status" value="1"/>
</dbReference>
<comment type="caution">
    <text evidence="1">The sequence shown here is derived from an EMBL/GenBank/DDBJ whole genome shotgun (WGS) entry which is preliminary data.</text>
</comment>
<dbReference type="EMBL" id="PFLH01000078">
    <property type="protein sequence ID" value="PIY70698.1"/>
    <property type="molecule type" value="Genomic_DNA"/>
</dbReference>
<accession>A0A2M7QFB1</accession>
<dbReference type="InterPro" id="IPR013744">
    <property type="entry name" value="SidJ"/>
</dbReference>
<name>A0A2M7QFB1_9BACT</name>
<protein>
    <recommendedName>
        <fullName evidence="3">Serine aminopeptidase S33 domain-containing protein</fullName>
    </recommendedName>
</protein>
<evidence type="ECO:0000313" key="1">
    <source>
        <dbReference type="EMBL" id="PIY70698.1"/>
    </source>
</evidence>
<gene>
    <name evidence="1" type="ORF">COY88_04250</name>
</gene>
<dbReference type="Pfam" id="PF08538">
    <property type="entry name" value="DUF1749"/>
    <property type="match status" value="1"/>
</dbReference>
<dbReference type="Proteomes" id="UP000230344">
    <property type="component" value="Unassembled WGS sequence"/>
</dbReference>
<evidence type="ECO:0008006" key="3">
    <source>
        <dbReference type="Google" id="ProtNLM"/>
    </source>
</evidence>
<sequence>MKTTWVKQLTEDKLELSALLFEPEKKTDTIVIHFHGKEGNFLTNRFIFEMKDQLPANGIAFMTVNQRDRDYLSETLLQTPAGFEFKQIGFAHSLFEDCVKDVKTFVDEVGRRGYKKIFLEGHSLPHKLIYYHITSKDKRLAGLISMCMSDLLFQFRSYVEDYETNLKLAKAMVSSGMGEEMMPVLLWAQAPASAKTFLSYGDPQGKAQMFSFCDEKFNYKALKKITLPILYVEPETDFSMGINPKKALEICVKETPNSKQAGSLYIEKASHSFINAEDRLIRGVVNWVKKTT</sequence>
<evidence type="ECO:0000313" key="2">
    <source>
        <dbReference type="Proteomes" id="UP000230344"/>
    </source>
</evidence>
<dbReference type="InterPro" id="IPR029058">
    <property type="entry name" value="AB_hydrolase_fold"/>
</dbReference>
<proteinExistence type="predicted"/>
<dbReference type="AlphaFoldDB" id="A0A2M7QFB1"/>
<reference evidence="2" key="1">
    <citation type="submission" date="2017-09" db="EMBL/GenBank/DDBJ databases">
        <title>Depth-based differentiation of microbial function through sediment-hosted aquifers and enrichment of novel symbionts in the deep terrestrial subsurface.</title>
        <authorList>
            <person name="Probst A.J."/>
            <person name="Ladd B."/>
            <person name="Jarett J.K."/>
            <person name="Geller-Mcgrath D.E."/>
            <person name="Sieber C.M.K."/>
            <person name="Emerson J.B."/>
            <person name="Anantharaman K."/>
            <person name="Thomas B.C."/>
            <person name="Malmstrom R."/>
            <person name="Stieglmeier M."/>
            <person name="Klingl A."/>
            <person name="Woyke T."/>
            <person name="Ryan C.M."/>
            <person name="Banfield J.F."/>
        </authorList>
    </citation>
    <scope>NUCLEOTIDE SEQUENCE [LARGE SCALE GENOMIC DNA]</scope>
</reference>